<dbReference type="Pfam" id="PF18741">
    <property type="entry name" value="MTES_1575"/>
    <property type="match status" value="1"/>
</dbReference>
<organism evidence="2 3">
    <name type="scientific">Ornithinimicrobium tianjinense</name>
    <dbReference type="NCBI Taxonomy" id="1195761"/>
    <lineage>
        <taxon>Bacteria</taxon>
        <taxon>Bacillati</taxon>
        <taxon>Actinomycetota</taxon>
        <taxon>Actinomycetes</taxon>
        <taxon>Micrococcales</taxon>
        <taxon>Ornithinimicrobiaceae</taxon>
        <taxon>Ornithinimicrobium</taxon>
    </lineage>
</organism>
<accession>A0A917F1B5</accession>
<evidence type="ECO:0000313" key="2">
    <source>
        <dbReference type="EMBL" id="GGF38478.1"/>
    </source>
</evidence>
<feature type="domain" description="Restriction endonuclease type II-like" evidence="1">
    <location>
        <begin position="1095"/>
        <end position="1189"/>
    </location>
</feature>
<dbReference type="EMBL" id="BMEM01000001">
    <property type="protein sequence ID" value="GGF38478.1"/>
    <property type="molecule type" value="Genomic_DNA"/>
</dbReference>
<evidence type="ECO:0000313" key="3">
    <source>
        <dbReference type="Proteomes" id="UP000605670"/>
    </source>
</evidence>
<proteinExistence type="predicted"/>
<comment type="caution">
    <text evidence="2">The sequence shown here is derived from an EMBL/GenBank/DDBJ whole genome shotgun (WGS) entry which is preliminary data.</text>
</comment>
<reference evidence="2" key="1">
    <citation type="journal article" date="2014" name="Int. J. Syst. Evol. Microbiol.">
        <title>Complete genome sequence of Corynebacterium casei LMG S-19264T (=DSM 44701T), isolated from a smear-ripened cheese.</title>
        <authorList>
            <consortium name="US DOE Joint Genome Institute (JGI-PGF)"/>
            <person name="Walter F."/>
            <person name="Albersmeier A."/>
            <person name="Kalinowski J."/>
            <person name="Ruckert C."/>
        </authorList>
    </citation>
    <scope>NUCLEOTIDE SEQUENCE</scope>
    <source>
        <strain evidence="2">CGMCC 1.12160</strain>
    </source>
</reference>
<dbReference type="Proteomes" id="UP000605670">
    <property type="component" value="Unassembled WGS sequence"/>
</dbReference>
<dbReference type="InterPro" id="IPR027417">
    <property type="entry name" value="P-loop_NTPase"/>
</dbReference>
<dbReference type="Gene3D" id="3.40.50.300">
    <property type="entry name" value="P-loop containing nucleotide triphosphate hydrolases"/>
    <property type="match status" value="1"/>
</dbReference>
<keyword evidence="3" id="KW-1185">Reference proteome</keyword>
<protein>
    <recommendedName>
        <fullName evidence="1">Restriction endonuclease type II-like domain-containing protein</fullName>
    </recommendedName>
</protein>
<dbReference type="AlphaFoldDB" id="A0A917F1B5"/>
<name>A0A917F1B5_9MICO</name>
<reference evidence="2" key="2">
    <citation type="submission" date="2020-09" db="EMBL/GenBank/DDBJ databases">
        <authorList>
            <person name="Sun Q."/>
            <person name="Zhou Y."/>
        </authorList>
    </citation>
    <scope>NUCLEOTIDE SEQUENCE</scope>
    <source>
        <strain evidence="2">CGMCC 1.12160</strain>
    </source>
</reference>
<sequence>MTSRRPAHAPDPARVEAVQKARARWRHQVADLGGSNTLLWHRTSLTGTFDLNLAHPGGVAKLLSGRPTLLSELVREHVAFLDAARRIGAIRDKVVELRTEHGVETGYLAIGLATWTLHRVPVPPRAPVLLRGCAIRPVDAAHSDYVIELHEDVIFNPVLEHYLRSEVHLDLDPAMLAGLSAQSHGFDPRLTYQALEDICREMTGFGIGPQMVVGTFPTAKLPLVTAYTGDVQRLAAHDVVAALAGADVSVTSEGPDAERAEDPERELSALDADHAQRLVLDEVVAGASVVVDTPSGTGATQTIANIVVASLSEGRTVLVSAEERGALEAVRRRLDHVGLGDLCLHLAEDPASGRAALDAVRHALDHLPGEAEPEIGPDPLPARAEALALLRREHEVLHHEHAPWGLSLATVEDDLAHLAALDSPPASRVRLPFDVLRTLREEELSEATDALIEAAAAGAWARGRGEDPWYGARLTSADDARRAQEVVARMVTGALPAARELVDRLCRDAGMPPPANLRQWGERLALVARASETLDVFAPGIYDAPLDDMVAATAAREEVAERPGAVTRARLRRQVRSLLRPGTPPPDLPQRVRLARDERDAWEEVAGKAARPAAPEGWEEALAAYTPVGEDLAWLGSVLEGTAAGKDLQTVHLDTVLERLVMLDARVDRASVAATAHPLLHPLRERGLGELVDDLARRGIVADRVGPEVRFVHRSSVLSQLRSDGVPQQLEVEAVREAERTFRRADRAHLRRNAARARRAVLRRLGRTLAAQPSQVTAWQRAMEGTRTGAVDVRDVISRAPDVVLAAQPVLLVSPLVVPSVLPPDMMLDVVVVDRAGRTATSRTVPTLAHGRQVVVVGDGGGAGPSSFSVVADPRVEKEREPFEGTSLLEDAAAVLPVRHLKTHYRALDQGLVAPLAPVMPVPVHSFPGVWRSPAVVEHVVRGGAQELVSAAVSLALEHARQDADASLLLLADDEIVEDLTIAVRAAAAEGHEDAAVLAGVAQDGETTLEPLVVRPVGRIAGEVRDRVVWLTGSHAAADARGAGSVLASARRSVDVVTPERVEHWPHGPGRDVVRQAVDFDAQPGRGSRSAVLAELVRRLRAEDLDVMEGLGHGPHAVDIAVSEKGSPRWTVAVDGDMHRGGPEPAPGRDGLRLRHDQLARLGWVPLRVRSTDVFTDPAKEVARVLQALRDGEQRAR</sequence>
<dbReference type="InterPro" id="IPR049468">
    <property type="entry name" value="Restrct_endonuc-II-like_dom"/>
</dbReference>
<evidence type="ECO:0000259" key="1">
    <source>
        <dbReference type="Pfam" id="PF18741"/>
    </source>
</evidence>
<gene>
    <name evidence="2" type="ORF">GCM10011366_02560</name>
</gene>
<dbReference type="RefSeq" id="WP_188427803.1">
    <property type="nucleotide sequence ID" value="NZ_BAABKH010000010.1"/>
</dbReference>